<dbReference type="SUPFAM" id="SSF47226">
    <property type="entry name" value="Histidine-containing phosphotransfer domain, HPT domain"/>
    <property type="match status" value="1"/>
</dbReference>
<dbReference type="InterPro" id="IPR001905">
    <property type="entry name" value="Ammonium_transpt"/>
</dbReference>
<keyword evidence="9" id="KW-0547">Nucleotide-binding</keyword>
<dbReference type="PROSITE" id="PS50113">
    <property type="entry name" value="PAC"/>
    <property type="match status" value="1"/>
</dbReference>
<evidence type="ECO:0000313" key="24">
    <source>
        <dbReference type="EMBL" id="TWT94263.1"/>
    </source>
</evidence>
<dbReference type="SMART" id="SM00388">
    <property type="entry name" value="HisKA"/>
    <property type="match status" value="1"/>
</dbReference>
<evidence type="ECO:0000256" key="13">
    <source>
        <dbReference type="ARBA" id="ARBA00023136"/>
    </source>
</evidence>
<dbReference type="InterPro" id="IPR004358">
    <property type="entry name" value="Sig_transdc_His_kin-like_C"/>
</dbReference>
<dbReference type="PANTHER" id="PTHR45339:SF1">
    <property type="entry name" value="HYBRID SIGNAL TRANSDUCTION HISTIDINE KINASE J"/>
    <property type="match status" value="1"/>
</dbReference>
<dbReference type="AlphaFoldDB" id="A0A5C6A7D8"/>
<dbReference type="EC" id="2.7.13.3" evidence="4"/>
<evidence type="ECO:0000256" key="10">
    <source>
        <dbReference type="ARBA" id="ARBA00022840"/>
    </source>
</evidence>
<dbReference type="InterPro" id="IPR003661">
    <property type="entry name" value="HisK_dim/P_dom"/>
</dbReference>
<dbReference type="Gene3D" id="1.10.287.130">
    <property type="match status" value="1"/>
</dbReference>
<dbReference type="GO" id="GO:0006355">
    <property type="term" value="P:regulation of DNA-templated transcription"/>
    <property type="evidence" value="ECO:0007669"/>
    <property type="project" value="InterPro"/>
</dbReference>
<organism evidence="24 25">
    <name type="scientific">Neorhodopirellula pilleata</name>
    <dbReference type="NCBI Taxonomy" id="2714738"/>
    <lineage>
        <taxon>Bacteria</taxon>
        <taxon>Pseudomonadati</taxon>
        <taxon>Planctomycetota</taxon>
        <taxon>Planctomycetia</taxon>
        <taxon>Pirellulales</taxon>
        <taxon>Pirellulaceae</taxon>
        <taxon>Neorhodopirellula</taxon>
    </lineage>
</organism>
<feature type="transmembrane region" description="Helical" evidence="18">
    <location>
        <begin position="194"/>
        <end position="217"/>
    </location>
</feature>
<sequence length="1253" mass="138014">MGDVSRIDLLWVLLCAGQVLFMQAGFCLLESGLTRAKNSINVAAKNIADFCIASLCFWLCGFGLMFGPTYHGWFGSTPMMATGSMDGQLLSFFLFQLVFCGTATTIVAGAAAERLKFRGYLIVCVLMSGWIYPISGHWVWGGAVSHSQPGWLENLGFVDFAGSTVVHGVGAWVSLAVIMLIGPRLGRFSPRRQTIRASSLPSAVLGVIVLWFGWLGFNGGSTLSLNETVPLILVNTCMSAAAGGSICLALAVVARKQLDIGPAINGIVSGLVAITACCHVVIPGQAIVIGAFAGLVCIAATKLLARARLDDVVGAIAAHGFAGIWGTICVAIFGDPEMLPWGHDRYHQFGIQSLGVLTVFAWSFGVSLALLSIVNQFSRLRVSHKDEYRGLNLTEHDASTELIDLLGGMDRHHRSGTFTGKVAEEPFTEVGQIAAMYNRVIARVESEMESRLIAEKRYRQIYEDCVEGIYQTNLDGTFLNANDAMVRLLGYEHLQSLRNCDAATAIAHYVDPTRRDQFVERILIENVLSDFRSKIQTCEGDQRWISENARIVRNEHGQPAYIEGMAIDITQRMTADQLQLEKEQAESANEAKSQFLASMSHEIRTPLNGIISMLGFLQDISEMNDQAATRKRQQFLRFAKQSADSLLELINDVLDFSKIEAGKIELERVPVNLRDIVDEAIELLFHVGRQKGLRLAAEVASDVPSLIIGDAVRIRQILVNLVSNAVKFTSKGEVRIVVDEINSDIQTNHSTGQDENRYLRFRVIDNGIGLQEDRREAIFESFQQADASTTRQHGGTGLGLAICRQLVEAMEGEIGVDSTFGLGSTFWFCIPSHEASEADGDSRSDLIIGSQSASSRSPATSPAMTLLSDLSVLMLATRHAESESLFGHLQTWNTSIRWIDNDQPDSILENEQRQFKVLIVEQPCLESYHASPWLHKIHHRFLVGEHPDSIHFSGVIDEPIRASRLLDQIVSQLCLNSEPEHEVGPKAFNDSQENDGPESRFGADRKILIVDDNEINRIVASEMVRSIGFEPVCVGSGSEAIAIMRRDAIDAILMDCEMPEMDGLEATRILRDQHRCNELQLPADRDLHIIALTAQAVSQDRRKCLVSGMDEYLTKPISRDAFRRVLWKRLGPGETIQSPVGPPIEFSVLVDRCGGSRDAAREVLELFSREVAQQIDLIKTAVANDDHDNLRRTAHRMKGMAANVSAMSVADASQQIEQIAGTEVAAIDDRKIKQLESSINTTIDWIEQNLESL</sequence>
<dbReference type="CDD" id="cd16922">
    <property type="entry name" value="HATPase_EvgS-ArcB-TorS-like"/>
    <property type="match status" value="1"/>
</dbReference>
<feature type="modified residue" description="4-aspartylphosphate" evidence="16">
    <location>
        <position position="1055"/>
    </location>
</feature>
<dbReference type="InterPro" id="IPR018047">
    <property type="entry name" value="Ammonium_transpt_CS"/>
</dbReference>
<evidence type="ECO:0000259" key="23">
    <source>
        <dbReference type="PROSITE" id="PS50894"/>
    </source>
</evidence>
<dbReference type="InterPro" id="IPR011006">
    <property type="entry name" value="CheY-like_superfamily"/>
</dbReference>
<feature type="domain" description="Histidine kinase" evidence="19">
    <location>
        <begin position="598"/>
        <end position="834"/>
    </location>
</feature>
<dbReference type="SUPFAM" id="SSF52172">
    <property type="entry name" value="CheY-like"/>
    <property type="match status" value="1"/>
</dbReference>
<evidence type="ECO:0000256" key="6">
    <source>
        <dbReference type="ARBA" id="ARBA00022475"/>
    </source>
</evidence>
<dbReference type="GO" id="GO:0005886">
    <property type="term" value="C:plasma membrane"/>
    <property type="evidence" value="ECO:0007669"/>
    <property type="project" value="UniProtKB-SubCell"/>
</dbReference>
<evidence type="ECO:0000313" key="25">
    <source>
        <dbReference type="Proteomes" id="UP000316213"/>
    </source>
</evidence>
<dbReference type="GO" id="GO:0008519">
    <property type="term" value="F:ammonium channel activity"/>
    <property type="evidence" value="ECO:0007669"/>
    <property type="project" value="InterPro"/>
</dbReference>
<dbReference type="InterPro" id="IPR036890">
    <property type="entry name" value="HATPase_C_sf"/>
</dbReference>
<evidence type="ECO:0000256" key="16">
    <source>
        <dbReference type="PROSITE-ProRule" id="PRU00169"/>
    </source>
</evidence>
<dbReference type="InterPro" id="IPR036097">
    <property type="entry name" value="HisK_dim/P_sf"/>
</dbReference>
<feature type="transmembrane region" description="Helical" evidence="18">
    <location>
        <begin position="119"/>
        <end position="140"/>
    </location>
</feature>
<keyword evidence="13 18" id="KW-0472">Membrane</keyword>
<feature type="domain" description="PAS" evidence="21">
    <location>
        <begin position="454"/>
        <end position="531"/>
    </location>
</feature>
<dbReference type="PROSITE" id="PS50110">
    <property type="entry name" value="RESPONSE_REGULATORY"/>
    <property type="match status" value="1"/>
</dbReference>
<dbReference type="SMART" id="SM00387">
    <property type="entry name" value="HATPase_c"/>
    <property type="match status" value="1"/>
</dbReference>
<dbReference type="PROSITE" id="PS50112">
    <property type="entry name" value="PAS"/>
    <property type="match status" value="1"/>
</dbReference>
<evidence type="ECO:0000259" key="20">
    <source>
        <dbReference type="PROSITE" id="PS50110"/>
    </source>
</evidence>
<feature type="transmembrane region" description="Helical" evidence="18">
    <location>
        <begin position="312"/>
        <end position="334"/>
    </location>
</feature>
<protein>
    <recommendedName>
        <fullName evidence="4">histidine kinase</fullName>
        <ecNumber evidence="4">2.7.13.3</ecNumber>
    </recommendedName>
</protein>
<evidence type="ECO:0000256" key="12">
    <source>
        <dbReference type="ARBA" id="ARBA00023012"/>
    </source>
</evidence>
<dbReference type="NCBIfam" id="TIGR00229">
    <property type="entry name" value="sensory_box"/>
    <property type="match status" value="1"/>
</dbReference>
<feature type="domain" description="HPt" evidence="23">
    <location>
        <begin position="1156"/>
        <end position="1253"/>
    </location>
</feature>
<feature type="transmembrane region" description="Helical" evidence="18">
    <location>
        <begin position="229"/>
        <end position="251"/>
    </location>
</feature>
<dbReference type="Proteomes" id="UP000316213">
    <property type="component" value="Unassembled WGS sequence"/>
</dbReference>
<evidence type="ECO:0000256" key="15">
    <source>
        <dbReference type="PROSITE-ProRule" id="PRU00110"/>
    </source>
</evidence>
<dbReference type="Pfam" id="PF00989">
    <property type="entry name" value="PAS"/>
    <property type="match status" value="1"/>
</dbReference>
<dbReference type="SMART" id="SM00448">
    <property type="entry name" value="REC"/>
    <property type="match status" value="1"/>
</dbReference>
<evidence type="ECO:0000259" key="22">
    <source>
        <dbReference type="PROSITE" id="PS50113"/>
    </source>
</evidence>
<comment type="catalytic activity">
    <reaction evidence="1">
        <text>ATP + protein L-histidine = ADP + protein N-phospho-L-histidine.</text>
        <dbReference type="EC" id="2.7.13.3"/>
    </reaction>
</comment>
<proteinExistence type="inferred from homology"/>
<feature type="region of interest" description="Disordered" evidence="17">
    <location>
        <begin position="981"/>
        <end position="1000"/>
    </location>
</feature>
<keyword evidence="12" id="KW-0902">Two-component regulatory system</keyword>
<dbReference type="Pfam" id="PF01627">
    <property type="entry name" value="Hpt"/>
    <property type="match status" value="1"/>
</dbReference>
<evidence type="ECO:0000256" key="17">
    <source>
        <dbReference type="SAM" id="MobiDB-lite"/>
    </source>
</evidence>
<dbReference type="Pfam" id="PF00072">
    <property type="entry name" value="Response_reg"/>
    <property type="match status" value="1"/>
</dbReference>
<dbReference type="InterPro" id="IPR001789">
    <property type="entry name" value="Sig_transdc_resp-reg_receiver"/>
</dbReference>
<evidence type="ECO:0000256" key="8">
    <source>
        <dbReference type="ARBA" id="ARBA00022692"/>
    </source>
</evidence>
<dbReference type="NCBIfam" id="TIGR00836">
    <property type="entry name" value="amt"/>
    <property type="match status" value="1"/>
</dbReference>
<dbReference type="InterPro" id="IPR000700">
    <property type="entry name" value="PAS-assoc_C"/>
</dbReference>
<dbReference type="Gene3D" id="3.30.565.10">
    <property type="entry name" value="Histidine kinase-like ATPase, C-terminal domain"/>
    <property type="match status" value="1"/>
</dbReference>
<evidence type="ECO:0000259" key="19">
    <source>
        <dbReference type="PROSITE" id="PS50109"/>
    </source>
</evidence>
<dbReference type="CDD" id="cd00082">
    <property type="entry name" value="HisKA"/>
    <property type="match status" value="1"/>
</dbReference>
<feature type="transmembrane region" description="Helical" evidence="18">
    <location>
        <begin position="160"/>
        <end position="182"/>
    </location>
</feature>
<dbReference type="PANTHER" id="PTHR45339">
    <property type="entry name" value="HYBRID SIGNAL TRANSDUCTION HISTIDINE KINASE J"/>
    <property type="match status" value="1"/>
</dbReference>
<evidence type="ECO:0000256" key="5">
    <source>
        <dbReference type="ARBA" id="ARBA00022448"/>
    </source>
</evidence>
<dbReference type="CDD" id="cd00130">
    <property type="entry name" value="PAS"/>
    <property type="match status" value="1"/>
</dbReference>
<dbReference type="Gene3D" id="3.40.50.2300">
    <property type="match status" value="1"/>
</dbReference>
<reference evidence="24 25" key="1">
    <citation type="submission" date="2019-02" db="EMBL/GenBank/DDBJ databases">
        <title>Deep-cultivation of Planctomycetes and their phenomic and genomic characterization uncovers novel biology.</title>
        <authorList>
            <person name="Wiegand S."/>
            <person name="Jogler M."/>
            <person name="Boedeker C."/>
            <person name="Pinto D."/>
            <person name="Vollmers J."/>
            <person name="Rivas-Marin E."/>
            <person name="Kohn T."/>
            <person name="Peeters S.H."/>
            <person name="Heuer A."/>
            <person name="Rast P."/>
            <person name="Oberbeckmann S."/>
            <person name="Bunk B."/>
            <person name="Jeske O."/>
            <person name="Meyerdierks A."/>
            <person name="Storesund J.E."/>
            <person name="Kallscheuer N."/>
            <person name="Luecker S."/>
            <person name="Lage O.M."/>
            <person name="Pohl T."/>
            <person name="Merkel B.J."/>
            <person name="Hornburger P."/>
            <person name="Mueller R.-W."/>
            <person name="Bruemmer F."/>
            <person name="Labrenz M."/>
            <person name="Spormann A.M."/>
            <person name="Op Den Camp H."/>
            <person name="Overmann J."/>
            <person name="Amann R."/>
            <person name="Jetten M.S.M."/>
            <person name="Mascher T."/>
            <person name="Medema M.H."/>
            <person name="Devos D.P."/>
            <person name="Kaster A.-K."/>
            <person name="Ovreas L."/>
            <person name="Rohde M."/>
            <person name="Galperin M.Y."/>
            <person name="Jogler C."/>
        </authorList>
    </citation>
    <scope>NUCLEOTIDE SEQUENCE [LARGE SCALE GENOMIC DNA]</scope>
    <source>
        <strain evidence="24 25">Pla100</strain>
    </source>
</reference>
<evidence type="ECO:0000256" key="7">
    <source>
        <dbReference type="ARBA" id="ARBA00022553"/>
    </source>
</evidence>
<comment type="similarity">
    <text evidence="3">Belongs to the ammonia transporter channel (TC 1.A.11.2) family.</text>
</comment>
<evidence type="ECO:0000256" key="4">
    <source>
        <dbReference type="ARBA" id="ARBA00012438"/>
    </source>
</evidence>
<dbReference type="Gene3D" id="1.10.3430.10">
    <property type="entry name" value="Ammonium transporter AmtB like domains"/>
    <property type="match status" value="1"/>
</dbReference>
<evidence type="ECO:0000256" key="9">
    <source>
        <dbReference type="ARBA" id="ARBA00022741"/>
    </source>
</evidence>
<dbReference type="Gene3D" id="1.20.120.160">
    <property type="entry name" value="HPT domain"/>
    <property type="match status" value="1"/>
</dbReference>
<dbReference type="InterPro" id="IPR003594">
    <property type="entry name" value="HATPase_dom"/>
</dbReference>
<dbReference type="InterPro" id="IPR000014">
    <property type="entry name" value="PAS"/>
</dbReference>
<keyword evidence="10" id="KW-0067">ATP-binding</keyword>
<feature type="transmembrane region" description="Helical" evidence="18">
    <location>
        <begin position="263"/>
        <end position="282"/>
    </location>
</feature>
<comment type="subcellular location">
    <subcellularLocation>
        <location evidence="2">Cell membrane</location>
        <topology evidence="2">Multi-pass membrane protein</topology>
    </subcellularLocation>
</comment>
<dbReference type="Pfam" id="PF00512">
    <property type="entry name" value="HisKA"/>
    <property type="match status" value="1"/>
</dbReference>
<evidence type="ECO:0000256" key="18">
    <source>
        <dbReference type="SAM" id="Phobius"/>
    </source>
</evidence>
<keyword evidence="11 18" id="KW-1133">Transmembrane helix</keyword>
<dbReference type="PROSITE" id="PS01219">
    <property type="entry name" value="AMMONIUM_TRANSP"/>
    <property type="match status" value="1"/>
</dbReference>
<evidence type="ECO:0000256" key="11">
    <source>
        <dbReference type="ARBA" id="ARBA00022989"/>
    </source>
</evidence>
<dbReference type="InterPro" id="IPR008207">
    <property type="entry name" value="Sig_transdc_His_kin_Hpt_dom"/>
</dbReference>
<feature type="domain" description="PAC" evidence="22">
    <location>
        <begin position="529"/>
        <end position="581"/>
    </location>
</feature>
<feature type="transmembrane region" description="Helical" evidence="18">
    <location>
        <begin position="6"/>
        <end position="29"/>
    </location>
</feature>
<dbReference type="CDD" id="cd17546">
    <property type="entry name" value="REC_hyHK_CKI1_RcsC-like"/>
    <property type="match status" value="1"/>
</dbReference>
<dbReference type="FunFam" id="3.30.565.10:FF:000010">
    <property type="entry name" value="Sensor histidine kinase RcsC"/>
    <property type="match status" value="1"/>
</dbReference>
<dbReference type="Gene3D" id="3.30.450.20">
    <property type="entry name" value="PAS domain"/>
    <property type="match status" value="1"/>
</dbReference>
<dbReference type="InterPro" id="IPR005467">
    <property type="entry name" value="His_kinase_dom"/>
</dbReference>
<dbReference type="GO" id="GO:0005524">
    <property type="term" value="F:ATP binding"/>
    <property type="evidence" value="ECO:0007669"/>
    <property type="project" value="UniProtKB-KW"/>
</dbReference>
<evidence type="ECO:0000256" key="2">
    <source>
        <dbReference type="ARBA" id="ARBA00004651"/>
    </source>
</evidence>
<dbReference type="SUPFAM" id="SSF55785">
    <property type="entry name" value="PYP-like sensor domain (PAS domain)"/>
    <property type="match status" value="1"/>
</dbReference>
<dbReference type="InterPro" id="IPR024041">
    <property type="entry name" value="NH4_transpt_AmtB-like_dom"/>
</dbReference>
<dbReference type="Pfam" id="PF00909">
    <property type="entry name" value="Ammonium_transp"/>
    <property type="match status" value="1"/>
</dbReference>
<evidence type="ECO:0000256" key="3">
    <source>
        <dbReference type="ARBA" id="ARBA00005887"/>
    </source>
</evidence>
<dbReference type="GO" id="GO:0000155">
    <property type="term" value="F:phosphorelay sensor kinase activity"/>
    <property type="evidence" value="ECO:0007669"/>
    <property type="project" value="InterPro"/>
</dbReference>
<keyword evidence="8 18" id="KW-0812">Transmembrane</keyword>
<keyword evidence="25" id="KW-1185">Reference proteome</keyword>
<keyword evidence="7 16" id="KW-0597">Phosphoprotein</keyword>
<keyword evidence="14" id="KW-0924">Ammonia transport</keyword>
<evidence type="ECO:0000256" key="14">
    <source>
        <dbReference type="ARBA" id="ARBA00023177"/>
    </source>
</evidence>
<dbReference type="SUPFAM" id="SSF47384">
    <property type="entry name" value="Homodimeric domain of signal transducing histidine kinase"/>
    <property type="match status" value="1"/>
</dbReference>
<evidence type="ECO:0000256" key="1">
    <source>
        <dbReference type="ARBA" id="ARBA00000085"/>
    </source>
</evidence>
<accession>A0A5C6A7D8</accession>
<dbReference type="InterPro" id="IPR013767">
    <property type="entry name" value="PAS_fold"/>
</dbReference>
<feature type="transmembrane region" description="Helical" evidence="18">
    <location>
        <begin position="90"/>
        <end position="112"/>
    </location>
</feature>
<feature type="transmembrane region" description="Helical" evidence="18">
    <location>
        <begin position="288"/>
        <end position="305"/>
    </location>
</feature>
<keyword evidence="24" id="KW-0418">Kinase</keyword>
<keyword evidence="5" id="KW-0813">Transport</keyword>
<dbReference type="PROSITE" id="PS50109">
    <property type="entry name" value="HIS_KIN"/>
    <property type="match status" value="1"/>
</dbReference>
<dbReference type="CDD" id="cd00088">
    <property type="entry name" value="HPT"/>
    <property type="match status" value="1"/>
</dbReference>
<dbReference type="EMBL" id="SJPM01000008">
    <property type="protein sequence ID" value="TWT94263.1"/>
    <property type="molecule type" value="Genomic_DNA"/>
</dbReference>
<keyword evidence="24" id="KW-0808">Transferase</keyword>
<name>A0A5C6A7D8_9BACT</name>
<dbReference type="SUPFAM" id="SSF55874">
    <property type="entry name" value="ATPase domain of HSP90 chaperone/DNA topoisomerase II/histidine kinase"/>
    <property type="match status" value="1"/>
</dbReference>
<evidence type="ECO:0000259" key="21">
    <source>
        <dbReference type="PROSITE" id="PS50112"/>
    </source>
</evidence>
<dbReference type="SUPFAM" id="SSF111352">
    <property type="entry name" value="Ammonium transporter"/>
    <property type="match status" value="1"/>
</dbReference>
<feature type="transmembrane region" description="Helical" evidence="18">
    <location>
        <begin position="354"/>
        <end position="374"/>
    </location>
</feature>
<feature type="transmembrane region" description="Helical" evidence="18">
    <location>
        <begin position="50"/>
        <end position="70"/>
    </location>
</feature>
<dbReference type="InterPro" id="IPR029020">
    <property type="entry name" value="Ammonium/urea_transptr"/>
</dbReference>
<feature type="modified residue" description="Phosphohistidine" evidence="15">
    <location>
        <position position="1195"/>
    </location>
</feature>
<gene>
    <name evidence="24" type="primary">barA_3</name>
    <name evidence="24" type="ORF">Pla100_38730</name>
</gene>
<dbReference type="SMART" id="SM00073">
    <property type="entry name" value="HPT"/>
    <property type="match status" value="1"/>
</dbReference>
<dbReference type="InterPro" id="IPR035965">
    <property type="entry name" value="PAS-like_dom_sf"/>
</dbReference>
<feature type="domain" description="Response regulatory" evidence="20">
    <location>
        <begin position="1006"/>
        <end position="1130"/>
    </location>
</feature>
<dbReference type="SMART" id="SM00091">
    <property type="entry name" value="PAS"/>
    <property type="match status" value="1"/>
</dbReference>
<dbReference type="PROSITE" id="PS50894">
    <property type="entry name" value="HPT"/>
    <property type="match status" value="1"/>
</dbReference>
<dbReference type="PRINTS" id="PR00344">
    <property type="entry name" value="BCTRLSENSOR"/>
</dbReference>
<keyword evidence="6" id="KW-1003">Cell membrane</keyword>
<dbReference type="InterPro" id="IPR036641">
    <property type="entry name" value="HPT_dom_sf"/>
</dbReference>
<comment type="caution">
    <text evidence="24">The sequence shown here is derived from an EMBL/GenBank/DDBJ whole genome shotgun (WGS) entry which is preliminary data.</text>
</comment>
<dbReference type="Pfam" id="PF02518">
    <property type="entry name" value="HATPase_c"/>
    <property type="match status" value="1"/>
</dbReference>